<organism evidence="3">
    <name type="scientific">marine metagenome</name>
    <dbReference type="NCBI Taxonomy" id="408172"/>
    <lineage>
        <taxon>unclassified sequences</taxon>
        <taxon>metagenomes</taxon>
        <taxon>ecological metagenomes</taxon>
    </lineage>
</organism>
<dbReference type="GO" id="GO:0003723">
    <property type="term" value="F:RNA binding"/>
    <property type="evidence" value="ECO:0007669"/>
    <property type="project" value="InterPro"/>
</dbReference>
<dbReference type="Gene3D" id="3.30.2350.10">
    <property type="entry name" value="Pseudouridine synthase"/>
    <property type="match status" value="1"/>
</dbReference>
<accession>A0A381U0T1</accession>
<dbReference type="PANTHER" id="PTHR21600:SF87">
    <property type="entry name" value="RNA PSEUDOURIDYLATE SYNTHASE DOMAIN-CONTAINING PROTEIN 1"/>
    <property type="match status" value="1"/>
</dbReference>
<dbReference type="InterPro" id="IPR050188">
    <property type="entry name" value="RluA_PseudoU_synthase"/>
</dbReference>
<proteinExistence type="inferred from homology"/>
<dbReference type="GO" id="GO:0000455">
    <property type="term" value="P:enzyme-directed rRNA pseudouridine synthesis"/>
    <property type="evidence" value="ECO:0007669"/>
    <property type="project" value="TreeGrafter"/>
</dbReference>
<name>A0A381U0T1_9ZZZZ</name>
<dbReference type="Pfam" id="PF00849">
    <property type="entry name" value="PseudoU_synth_2"/>
    <property type="match status" value="1"/>
</dbReference>
<reference evidence="3" key="1">
    <citation type="submission" date="2018-05" db="EMBL/GenBank/DDBJ databases">
        <authorList>
            <person name="Lanie J.A."/>
            <person name="Ng W.-L."/>
            <person name="Kazmierczak K.M."/>
            <person name="Andrzejewski T.M."/>
            <person name="Davidsen T.M."/>
            <person name="Wayne K.J."/>
            <person name="Tettelin H."/>
            <person name="Glass J.I."/>
            <person name="Rusch D."/>
            <person name="Podicherti R."/>
            <person name="Tsui H.-C.T."/>
            <person name="Winkler M.E."/>
        </authorList>
    </citation>
    <scope>NUCLEOTIDE SEQUENCE</scope>
</reference>
<evidence type="ECO:0000256" key="1">
    <source>
        <dbReference type="ARBA" id="ARBA00010876"/>
    </source>
</evidence>
<dbReference type="EMBL" id="UINC01005519">
    <property type="protein sequence ID" value="SVA21842.1"/>
    <property type="molecule type" value="Genomic_DNA"/>
</dbReference>
<evidence type="ECO:0000259" key="2">
    <source>
        <dbReference type="Pfam" id="PF00849"/>
    </source>
</evidence>
<dbReference type="AlphaFoldDB" id="A0A381U0T1"/>
<dbReference type="GO" id="GO:0009982">
    <property type="term" value="F:pseudouridine synthase activity"/>
    <property type="evidence" value="ECO:0007669"/>
    <property type="project" value="InterPro"/>
</dbReference>
<dbReference type="InterPro" id="IPR020103">
    <property type="entry name" value="PsdUridine_synth_cat_dom_sf"/>
</dbReference>
<dbReference type="SUPFAM" id="SSF55120">
    <property type="entry name" value="Pseudouridine synthase"/>
    <property type="match status" value="1"/>
</dbReference>
<feature type="domain" description="Pseudouridine synthase RsuA/RluA-like" evidence="2">
    <location>
        <begin position="11"/>
        <end position="164"/>
    </location>
</feature>
<dbReference type="InterPro" id="IPR006145">
    <property type="entry name" value="PsdUridine_synth_RsuA/RluA"/>
</dbReference>
<comment type="similarity">
    <text evidence="1">Belongs to the pseudouridine synthase RluA family.</text>
</comment>
<protein>
    <recommendedName>
        <fullName evidence="2">Pseudouridine synthase RsuA/RluA-like domain-containing protein</fullName>
    </recommendedName>
</protein>
<gene>
    <name evidence="3" type="ORF">METZ01_LOCUS74696</name>
</gene>
<dbReference type="PROSITE" id="PS01129">
    <property type="entry name" value="PSI_RLU"/>
    <property type="match status" value="1"/>
</dbReference>
<sequence length="235" mass="26539">MFEIVHEDDELLVINKPADLVCHPTKGDEMSSLISRVRLHLGQAASAHMINRLDRETTGIVLLAKRNESAVELRRLWESGGAQKSYNAIVHGHVGPDSGTIDEPLGCDEASPVAIKNCVRADGRRSQTGFTVADRLEREEGLFSLLRVRPRTGRKHQIRIHLSHIGHPIVGDKLYGHDEDCYLALVEGRLTSEQRRALLLPCHALHACELMFQWRDREWRFEAKPDARFSDFLVG</sequence>
<dbReference type="CDD" id="cd02869">
    <property type="entry name" value="PseudoU_synth_RluA_like"/>
    <property type="match status" value="1"/>
</dbReference>
<evidence type="ECO:0000313" key="3">
    <source>
        <dbReference type="EMBL" id="SVA21842.1"/>
    </source>
</evidence>
<dbReference type="InterPro" id="IPR006224">
    <property type="entry name" value="PsdUridine_synth_RluA-like_CS"/>
</dbReference>
<dbReference type="PANTHER" id="PTHR21600">
    <property type="entry name" value="MITOCHONDRIAL RNA PSEUDOURIDINE SYNTHASE"/>
    <property type="match status" value="1"/>
</dbReference>